<evidence type="ECO:0000313" key="2">
    <source>
        <dbReference type="EMBL" id="OLY83362.1"/>
    </source>
</evidence>
<dbReference type="OrthoDB" id="417112at2759"/>
<dbReference type="AlphaFoldDB" id="A0A1R0H2H8"/>
<dbReference type="PANTHER" id="PTHR11060:SF0">
    <property type="entry name" value="PROTEIN MEMO1"/>
    <property type="match status" value="1"/>
</dbReference>
<dbReference type="PANTHER" id="PTHR11060">
    <property type="entry name" value="PROTEIN MEMO1"/>
    <property type="match status" value="1"/>
</dbReference>
<gene>
    <name evidence="2" type="ORF">AYI68_g2498</name>
</gene>
<dbReference type="Proteomes" id="UP000187455">
    <property type="component" value="Unassembled WGS sequence"/>
</dbReference>
<dbReference type="HAMAP" id="MF_00055">
    <property type="entry name" value="MEMO1"/>
    <property type="match status" value="1"/>
</dbReference>
<name>A0A1R0H2H8_9FUNG</name>
<reference evidence="2 3" key="1">
    <citation type="journal article" date="2016" name="Mol. Biol. Evol.">
        <title>Genome-Wide Survey of Gut Fungi (Harpellales) Reveals the First Horizontally Transferred Ubiquitin Gene from a Mosquito Host.</title>
        <authorList>
            <person name="Wang Y."/>
            <person name="White M.M."/>
            <person name="Kvist S."/>
            <person name="Moncalvo J.M."/>
        </authorList>
    </citation>
    <scope>NUCLEOTIDE SEQUENCE [LARGE SCALE GENOMIC DNA]</scope>
    <source>
        <strain evidence="2 3">ALG-7-W6</strain>
    </source>
</reference>
<dbReference type="STRING" id="133383.A0A1R0H2H8"/>
<dbReference type="Gene3D" id="3.40.830.10">
    <property type="entry name" value="LigB-like"/>
    <property type="match status" value="1"/>
</dbReference>
<keyword evidence="3" id="KW-1185">Reference proteome</keyword>
<comment type="caution">
    <text evidence="2">The sequence shown here is derived from an EMBL/GenBank/DDBJ whole genome shotgun (WGS) entry which is preliminary data.</text>
</comment>
<proteinExistence type="inferred from homology"/>
<accession>A0A1R0H2H8</accession>
<dbReference type="Pfam" id="PF01875">
    <property type="entry name" value="Memo"/>
    <property type="match status" value="1"/>
</dbReference>
<evidence type="ECO:0000256" key="1">
    <source>
        <dbReference type="ARBA" id="ARBA00006315"/>
    </source>
</evidence>
<organism evidence="2 3">
    <name type="scientific">Smittium mucronatum</name>
    <dbReference type="NCBI Taxonomy" id="133383"/>
    <lineage>
        <taxon>Eukaryota</taxon>
        <taxon>Fungi</taxon>
        <taxon>Fungi incertae sedis</taxon>
        <taxon>Zoopagomycota</taxon>
        <taxon>Kickxellomycotina</taxon>
        <taxon>Harpellomycetes</taxon>
        <taxon>Harpellales</taxon>
        <taxon>Legeriomycetaceae</taxon>
        <taxon>Smittium</taxon>
    </lineage>
</organism>
<protein>
    <submittedName>
        <fullName evidence="2">Protein MEMO1</fullName>
    </submittedName>
</protein>
<dbReference type="CDD" id="cd07361">
    <property type="entry name" value="MEMO_like"/>
    <property type="match status" value="1"/>
</dbReference>
<evidence type="ECO:0000313" key="3">
    <source>
        <dbReference type="Proteomes" id="UP000187455"/>
    </source>
</evidence>
<comment type="similarity">
    <text evidence="1">Belongs to the MEMO1 family.</text>
</comment>
<dbReference type="InterPro" id="IPR002737">
    <property type="entry name" value="MEMO1_fam"/>
</dbReference>
<dbReference type="EMBL" id="LSSL01000942">
    <property type="protein sequence ID" value="OLY83362.1"/>
    <property type="molecule type" value="Genomic_DNA"/>
</dbReference>
<dbReference type="NCBIfam" id="TIGR04336">
    <property type="entry name" value="AmmeMemoSam_B"/>
    <property type="match status" value="1"/>
</dbReference>
<sequence length="330" mass="37148">MRDMKHLLNGKNSLSLQLTDWLESVPSRVTAIKPEIEVSCPNPTTRAIISPHAGYAYCGKTAAFAYKSVDTSKIKRVFLLGPSHHEYFEECSLSSCDEWETPVGNLIVDKEIVSELRLSGDFVELRKEVEEDEHSLEMQAPFLAQIFRDKLNSVKIVPIMVGNLTSLKEYSYGRILSKYLDNPENLFVISSDFCHWGSRFDYTAYSIDSTPSQKMGYLQVKSGYSRGQKGSITKVEPQVPIYQSITNLDYEAFDAICNLSHQQFDTYLKCTHNTICGRHPISILLSAIENSKDSKEPEGNGVLAFIDYSKSENIIDPRESSVSYAAGVFF</sequence>